<feature type="region of interest" description="Disordered" evidence="10">
    <location>
        <begin position="1"/>
        <end position="25"/>
    </location>
</feature>
<dbReference type="InterPro" id="IPR005814">
    <property type="entry name" value="Aminotrans_3"/>
</dbReference>
<dbReference type="PANTHER" id="PTHR11986">
    <property type="entry name" value="AMINOTRANSFERASE CLASS III"/>
    <property type="match status" value="1"/>
</dbReference>
<comment type="cofactor">
    <cofactor evidence="1">
        <name>pyridoxal 5'-phosphate</name>
        <dbReference type="ChEBI" id="CHEBI:597326"/>
    </cofactor>
</comment>
<evidence type="ECO:0000256" key="4">
    <source>
        <dbReference type="ARBA" id="ARBA00023317"/>
    </source>
</evidence>
<reference evidence="11 14" key="2">
    <citation type="submission" date="2019-02" db="EMBL/GenBank/DDBJ databases">
        <title>Complete genome sequence of Desulfobacter hydrogenophilus AcRS1.</title>
        <authorList>
            <person name="Marietou A."/>
            <person name="Lund M.B."/>
            <person name="Marshall I.P.G."/>
            <person name="Schreiber L."/>
            <person name="Jorgensen B."/>
        </authorList>
    </citation>
    <scope>NUCLEOTIDE SEQUENCE [LARGE SCALE GENOMIC DNA]</scope>
    <source>
        <strain evidence="11 14">AcRS1</strain>
    </source>
</reference>
<comment type="catalytic activity">
    <reaction evidence="5">
        <text>taurine + pyruvate = sulfoacetaldehyde + L-alanine</text>
        <dbReference type="Rhea" id="RHEA:10420"/>
        <dbReference type="ChEBI" id="CHEBI:15361"/>
        <dbReference type="ChEBI" id="CHEBI:57972"/>
        <dbReference type="ChEBI" id="CHEBI:58246"/>
        <dbReference type="ChEBI" id="CHEBI:507393"/>
        <dbReference type="EC" id="2.6.1.77"/>
    </reaction>
    <physiologicalReaction direction="left-to-right" evidence="5">
        <dbReference type="Rhea" id="RHEA:10421"/>
    </physiologicalReaction>
</comment>
<dbReference type="SUPFAM" id="SSF53383">
    <property type="entry name" value="PLP-dependent transferases"/>
    <property type="match status" value="1"/>
</dbReference>
<evidence type="ECO:0000313" key="11">
    <source>
        <dbReference type="EMBL" id="QBH15590.1"/>
    </source>
</evidence>
<evidence type="ECO:0000256" key="5">
    <source>
        <dbReference type="ARBA" id="ARBA00052998"/>
    </source>
</evidence>
<gene>
    <name evidence="12" type="ORF">DO021_11330</name>
    <name evidence="11" type="ORF">EYB58_12510</name>
</gene>
<reference evidence="12 13" key="1">
    <citation type="submission" date="2018-06" db="EMBL/GenBank/DDBJ databases">
        <title>Complete Genome Sequence of Desulfobacter hydrogenophilus (DSM3380).</title>
        <authorList>
            <person name="Marietou A."/>
            <person name="Schreiber L."/>
            <person name="Marshall I."/>
            <person name="Jorgensen B."/>
        </authorList>
    </citation>
    <scope>NUCLEOTIDE SEQUENCE [LARGE SCALE GENOMIC DNA]</scope>
    <source>
        <strain evidence="12 13">DSM 3380</strain>
    </source>
</reference>
<evidence type="ECO:0000313" key="14">
    <source>
        <dbReference type="Proteomes" id="UP000293902"/>
    </source>
</evidence>
<protein>
    <recommendedName>
        <fullName evidence="7">Taurine--pyruvate aminotransferase</fullName>
        <ecNumber evidence="6">2.6.1.77</ecNumber>
    </recommendedName>
    <alternativeName>
        <fullName evidence="8">Taurine:pyruvate aminotransferase</fullName>
    </alternativeName>
</protein>
<evidence type="ECO:0000256" key="3">
    <source>
        <dbReference type="ARBA" id="ARBA00022898"/>
    </source>
</evidence>
<evidence type="ECO:0000256" key="9">
    <source>
        <dbReference type="RuleBase" id="RU003560"/>
    </source>
</evidence>
<keyword evidence="3 9" id="KW-0663">Pyridoxal phosphate</keyword>
<comment type="similarity">
    <text evidence="9">Belongs to the class-III pyridoxal-phosphate-dependent aminotransferase family.</text>
</comment>
<evidence type="ECO:0000256" key="6">
    <source>
        <dbReference type="ARBA" id="ARBA00067057"/>
    </source>
</evidence>
<evidence type="ECO:0000313" key="13">
    <source>
        <dbReference type="Proteomes" id="UP000248798"/>
    </source>
</evidence>
<evidence type="ECO:0000256" key="2">
    <source>
        <dbReference type="ARBA" id="ARBA00022576"/>
    </source>
</evidence>
<evidence type="ECO:0000256" key="10">
    <source>
        <dbReference type="SAM" id="MobiDB-lite"/>
    </source>
</evidence>
<evidence type="ECO:0000313" key="12">
    <source>
        <dbReference type="EMBL" id="RAM01910.1"/>
    </source>
</evidence>
<dbReference type="EMBL" id="QLNI01000021">
    <property type="protein sequence ID" value="RAM01910.1"/>
    <property type="molecule type" value="Genomic_DNA"/>
</dbReference>
<dbReference type="GO" id="GO:0042802">
    <property type="term" value="F:identical protein binding"/>
    <property type="evidence" value="ECO:0007669"/>
    <property type="project" value="TreeGrafter"/>
</dbReference>
<dbReference type="EC" id="2.6.1.77" evidence="6"/>
<dbReference type="InterPro" id="IPR050103">
    <property type="entry name" value="Class-III_PLP-dep_AT"/>
</dbReference>
<proteinExistence type="inferred from homology"/>
<organism evidence="12 13">
    <name type="scientific">Desulfobacter hydrogenophilus</name>
    <dbReference type="NCBI Taxonomy" id="2291"/>
    <lineage>
        <taxon>Bacteria</taxon>
        <taxon>Pseudomonadati</taxon>
        <taxon>Thermodesulfobacteriota</taxon>
        <taxon>Desulfobacteria</taxon>
        <taxon>Desulfobacterales</taxon>
        <taxon>Desulfobacteraceae</taxon>
        <taxon>Desulfobacter</taxon>
    </lineage>
</organism>
<name>A0A328FDS6_9BACT</name>
<dbReference type="FunFam" id="3.40.640.10:FF:000004">
    <property type="entry name" value="Acetylornithine aminotransferase"/>
    <property type="match status" value="1"/>
</dbReference>
<dbReference type="PROSITE" id="PS00600">
    <property type="entry name" value="AA_TRANSFER_CLASS_3"/>
    <property type="match status" value="1"/>
</dbReference>
<dbReference type="Gene3D" id="3.40.640.10">
    <property type="entry name" value="Type I PLP-dependent aspartate aminotransferase-like (Major domain)"/>
    <property type="match status" value="1"/>
</dbReference>
<dbReference type="InterPro" id="IPR049704">
    <property type="entry name" value="Aminotrans_3_PPA_site"/>
</dbReference>
<dbReference type="InterPro" id="IPR015422">
    <property type="entry name" value="PyrdxlP-dep_Trfase_small"/>
</dbReference>
<keyword evidence="14" id="KW-1185">Reference proteome</keyword>
<dbReference type="OrthoDB" id="9801834at2"/>
<evidence type="ECO:0000256" key="8">
    <source>
        <dbReference type="ARBA" id="ARBA00078212"/>
    </source>
</evidence>
<keyword evidence="2 12" id="KW-0032">Aminotransferase</keyword>
<dbReference type="Gene3D" id="3.90.1150.10">
    <property type="entry name" value="Aspartate Aminotransferase, domain 1"/>
    <property type="match status" value="1"/>
</dbReference>
<accession>A0A328FDS6</accession>
<keyword evidence="4" id="KW-0670">Pyruvate</keyword>
<feature type="compositionally biased region" description="Basic and acidic residues" evidence="10">
    <location>
        <begin position="1"/>
        <end position="10"/>
    </location>
</feature>
<dbReference type="GO" id="GO:0030170">
    <property type="term" value="F:pyridoxal phosphate binding"/>
    <property type="evidence" value="ECO:0007669"/>
    <property type="project" value="InterPro"/>
</dbReference>
<dbReference type="GO" id="GO:0031299">
    <property type="term" value="F:taurine-pyruvate aminotransferase activity"/>
    <property type="evidence" value="ECO:0007669"/>
    <property type="project" value="UniProtKB-EC"/>
</dbReference>
<dbReference type="AlphaFoldDB" id="A0A328FDS6"/>
<dbReference type="Proteomes" id="UP000248798">
    <property type="component" value="Unassembled WGS sequence"/>
</dbReference>
<dbReference type="PIRSF" id="PIRSF000521">
    <property type="entry name" value="Transaminase_4ab_Lys_Orn"/>
    <property type="match status" value="1"/>
</dbReference>
<dbReference type="Proteomes" id="UP000293902">
    <property type="component" value="Chromosome"/>
</dbReference>
<evidence type="ECO:0000256" key="1">
    <source>
        <dbReference type="ARBA" id="ARBA00001933"/>
    </source>
</evidence>
<keyword evidence="12" id="KW-0808">Transferase</keyword>
<dbReference type="EMBL" id="CP036313">
    <property type="protein sequence ID" value="QBH15590.1"/>
    <property type="molecule type" value="Genomic_DNA"/>
</dbReference>
<dbReference type="CDD" id="cd00610">
    <property type="entry name" value="OAT_like"/>
    <property type="match status" value="1"/>
</dbReference>
<dbReference type="InterPro" id="IPR015424">
    <property type="entry name" value="PyrdxlP-dep_Trfase"/>
</dbReference>
<dbReference type="InterPro" id="IPR015421">
    <property type="entry name" value="PyrdxlP-dep_Trfase_major"/>
</dbReference>
<dbReference type="Pfam" id="PF00202">
    <property type="entry name" value="Aminotran_3"/>
    <property type="match status" value="1"/>
</dbReference>
<evidence type="ECO:0000256" key="7">
    <source>
        <dbReference type="ARBA" id="ARBA00074603"/>
    </source>
</evidence>
<sequence length="461" mass="49824">MKESDLEKLSYPDAPKIITESVPGPESLKQLGEAPEFESMARGAGRFPVVYDEGFGATVKDPDGNLYIDITAGVAVNSVGRLHPRVVEAIHKQTGKLMHSSDCSSSLRLDLAKKISGIMPAGLKDNCITFFTQSGSSALESAIKFVRKITGRSQIVAFHGAYHGVHCGCGSLTTGDQYRKDFGPFIPGVIHAPYPYAYRCCFGTKSQEQCEDMCANYLEYLLNTPYTGVDDVGAVIIEAQQGEGGYLAPNPEFLQRVKASCEKHGALFIADEVQSGAGRSGKMWAIEHSGVEPDILTFGKGIGGDVPMAGVTLRKDLAEKIEDGSQPNTFAANGISAAVSMTNIDILTENDNALIKRVAELGELIKDRLKEGAQKIKCIGDVRGRGFMIGIELVKDRETKEPFDADLMGQVIMGMLNKGVILVPCGRYGNVIRFMPSLTTPKKYLDKASDLLLEVLESLDI</sequence>